<dbReference type="RefSeq" id="WP_186924294.1">
    <property type="nucleotide sequence ID" value="NZ_JACOFW010000028.1"/>
</dbReference>
<sequence length="372" mass="42444">MEFTPKPLPVVVMPLEDECLGSWIGRLGAYYGISVSTLLKTIHLPLPCNYLKNWLLLRPINLSDALTIAKACRHSKESIASMVPSTGHILHYCELGICVHCLAEDHANGRPIYWRRKWLDAVSVVCDQHESCLIPIESNIFRCYNNWTGIETQLLKATERVLRDQETNKILDSFDKTSPFLQWLFCDELAQQIAGSRYRLDVVSARQVASDLLDALLYVNPAEQRSSALHEYAWYLKIPFDNQQLSIHIRSNHVMSLSRVQSLEVRAFAIAVTDAIMFSRVRWGSPQATENLTETSSFWTSSLWAFLPKCSVELLSLRAQNWPSHYTQTCWPELRGMEKIAMSQSSKKTLRSMIIQENALVIKSKLADIRSN</sequence>
<dbReference type="InterPro" id="IPR009492">
    <property type="entry name" value="TniQ"/>
</dbReference>
<keyword evidence="3" id="KW-1185">Reference proteome</keyword>
<name>A0ABR6XA81_9BURK</name>
<comment type="caution">
    <text evidence="2">The sequence shown here is derived from an EMBL/GenBank/DDBJ whole genome shotgun (WGS) entry which is preliminary data.</text>
</comment>
<organism evidence="2 3">
    <name type="scientific">Undibacterium seohonense</name>
    <dbReference type="NCBI Taxonomy" id="1344950"/>
    <lineage>
        <taxon>Bacteria</taxon>
        <taxon>Pseudomonadati</taxon>
        <taxon>Pseudomonadota</taxon>
        <taxon>Betaproteobacteria</taxon>
        <taxon>Burkholderiales</taxon>
        <taxon>Oxalobacteraceae</taxon>
        <taxon>Undibacterium</taxon>
    </lineage>
</organism>
<evidence type="ECO:0000313" key="3">
    <source>
        <dbReference type="Proteomes" id="UP000648257"/>
    </source>
</evidence>
<reference evidence="2 3" key="1">
    <citation type="submission" date="2020-08" db="EMBL/GenBank/DDBJ databases">
        <title>Novel species isolated from subtropical streams in China.</title>
        <authorList>
            <person name="Lu H."/>
        </authorList>
    </citation>
    <scope>NUCLEOTIDE SEQUENCE [LARGE SCALE GENOMIC DNA]</scope>
    <source>
        <strain evidence="2 3">KACC 16656</strain>
    </source>
</reference>
<dbReference type="EMBL" id="JACOFW010000028">
    <property type="protein sequence ID" value="MBC3809234.1"/>
    <property type="molecule type" value="Genomic_DNA"/>
</dbReference>
<evidence type="ECO:0000313" key="2">
    <source>
        <dbReference type="EMBL" id="MBC3809234.1"/>
    </source>
</evidence>
<dbReference type="Pfam" id="PF06527">
    <property type="entry name" value="TniQ"/>
    <property type="match status" value="1"/>
</dbReference>
<dbReference type="Proteomes" id="UP000648257">
    <property type="component" value="Unassembled WGS sequence"/>
</dbReference>
<evidence type="ECO:0000259" key="1">
    <source>
        <dbReference type="Pfam" id="PF06527"/>
    </source>
</evidence>
<gene>
    <name evidence="2" type="ORF">H8K52_17990</name>
</gene>
<accession>A0ABR6XA81</accession>
<feature type="domain" description="TniQ" evidence="1">
    <location>
        <begin position="9"/>
        <end position="130"/>
    </location>
</feature>
<proteinExistence type="predicted"/>
<protein>
    <submittedName>
        <fullName evidence="2">TniQ family protein</fullName>
    </submittedName>
</protein>